<dbReference type="OrthoDB" id="9798454at2"/>
<keyword evidence="5" id="KW-1185">Reference proteome</keyword>
<comment type="caution">
    <text evidence="4">The sequence shown here is derived from an EMBL/GenBank/DDBJ whole genome shotgun (WGS) entry which is preliminary data.</text>
</comment>
<gene>
    <name evidence="4" type="ORF">C8N35_10610</name>
</gene>
<dbReference type="InterPro" id="IPR051545">
    <property type="entry name" value="NAD(P)H_dehydrogenase_qn"/>
</dbReference>
<dbReference type="InterPro" id="IPR003680">
    <property type="entry name" value="Flavodoxin_fold"/>
</dbReference>
<organism evidence="4 5">
    <name type="scientific">Breoghania corrubedonensis</name>
    <dbReference type="NCBI Taxonomy" id="665038"/>
    <lineage>
        <taxon>Bacteria</taxon>
        <taxon>Pseudomonadati</taxon>
        <taxon>Pseudomonadota</taxon>
        <taxon>Alphaproteobacteria</taxon>
        <taxon>Hyphomicrobiales</taxon>
        <taxon>Stappiaceae</taxon>
        <taxon>Breoghania</taxon>
    </lineage>
</organism>
<keyword evidence="2" id="KW-0560">Oxidoreductase</keyword>
<protein>
    <submittedName>
        <fullName evidence="4">Putative NADPH-quinone reductase</fullName>
    </submittedName>
</protein>
<sequence>MKRNIVLVQGHPDPARIHLCHALGKAYADGAREADHRVKEIDIASLNFPILRNEADYSAAIPESLQPAFDAVLSADHVVIVFPLWLGTLPALTKAFFEQLFHRTIAFEDARGRTGFPTGLLTGRSARLVTTMSTPPLMYRYWYGAHGLKWFEQNALNLVGIRPVRKTLLGPSMSANEATRAKWVEMMRKLGHAGK</sequence>
<evidence type="ECO:0000259" key="3">
    <source>
        <dbReference type="Pfam" id="PF02525"/>
    </source>
</evidence>
<evidence type="ECO:0000313" key="5">
    <source>
        <dbReference type="Proteomes" id="UP000244081"/>
    </source>
</evidence>
<evidence type="ECO:0000256" key="2">
    <source>
        <dbReference type="ARBA" id="ARBA00023002"/>
    </source>
</evidence>
<dbReference type="Gene3D" id="3.40.50.360">
    <property type="match status" value="1"/>
</dbReference>
<proteinExistence type="inferred from homology"/>
<accession>A0A2T5V794</accession>
<name>A0A2T5V794_9HYPH</name>
<evidence type="ECO:0000313" key="4">
    <source>
        <dbReference type="EMBL" id="PTW59629.1"/>
    </source>
</evidence>
<dbReference type="GO" id="GO:0003955">
    <property type="term" value="F:NAD(P)H dehydrogenase (quinone) activity"/>
    <property type="evidence" value="ECO:0007669"/>
    <property type="project" value="TreeGrafter"/>
</dbReference>
<feature type="domain" description="Flavodoxin-like fold" evidence="3">
    <location>
        <begin position="4"/>
        <end position="184"/>
    </location>
</feature>
<dbReference type="Proteomes" id="UP000244081">
    <property type="component" value="Unassembled WGS sequence"/>
</dbReference>
<reference evidence="4 5" key="1">
    <citation type="submission" date="2018-04" db="EMBL/GenBank/DDBJ databases">
        <title>Genomic Encyclopedia of Archaeal and Bacterial Type Strains, Phase II (KMG-II): from individual species to whole genera.</title>
        <authorList>
            <person name="Goeker M."/>
        </authorList>
    </citation>
    <scope>NUCLEOTIDE SEQUENCE [LARGE SCALE GENOMIC DNA]</scope>
    <source>
        <strain evidence="4 5">DSM 23382</strain>
    </source>
</reference>
<dbReference type="EMBL" id="QAYG01000006">
    <property type="protein sequence ID" value="PTW59629.1"/>
    <property type="molecule type" value="Genomic_DNA"/>
</dbReference>
<evidence type="ECO:0000256" key="1">
    <source>
        <dbReference type="ARBA" id="ARBA00006252"/>
    </source>
</evidence>
<comment type="similarity">
    <text evidence="1">Belongs to the NAD(P)H dehydrogenase (quinone) family.</text>
</comment>
<dbReference type="Pfam" id="PF02525">
    <property type="entry name" value="Flavodoxin_2"/>
    <property type="match status" value="1"/>
</dbReference>
<dbReference type="InterPro" id="IPR029039">
    <property type="entry name" value="Flavoprotein-like_sf"/>
</dbReference>
<dbReference type="RefSeq" id="WP_107990820.1">
    <property type="nucleotide sequence ID" value="NZ_QAYG01000006.1"/>
</dbReference>
<dbReference type="SUPFAM" id="SSF52218">
    <property type="entry name" value="Flavoproteins"/>
    <property type="match status" value="1"/>
</dbReference>
<dbReference type="AlphaFoldDB" id="A0A2T5V794"/>
<dbReference type="PANTHER" id="PTHR10204">
    <property type="entry name" value="NAD P H OXIDOREDUCTASE-RELATED"/>
    <property type="match status" value="1"/>
</dbReference>
<dbReference type="PANTHER" id="PTHR10204:SF34">
    <property type="entry name" value="NAD(P)H DEHYDROGENASE [QUINONE] 1 ISOFORM 1"/>
    <property type="match status" value="1"/>
</dbReference>
<dbReference type="GO" id="GO:0005829">
    <property type="term" value="C:cytosol"/>
    <property type="evidence" value="ECO:0007669"/>
    <property type="project" value="TreeGrafter"/>
</dbReference>